<dbReference type="AlphaFoldDB" id="A0AAU9J9L2"/>
<evidence type="ECO:0000313" key="6">
    <source>
        <dbReference type="Proteomes" id="UP001162131"/>
    </source>
</evidence>
<dbReference type="GO" id="GO:0008270">
    <property type="term" value="F:zinc ion binding"/>
    <property type="evidence" value="ECO:0007669"/>
    <property type="project" value="UniProtKB-KW"/>
</dbReference>
<feature type="coiled-coil region" evidence="2">
    <location>
        <begin position="84"/>
        <end position="219"/>
    </location>
</feature>
<dbReference type="Proteomes" id="UP001162131">
    <property type="component" value="Unassembled WGS sequence"/>
</dbReference>
<keyword evidence="1" id="KW-0862">Zinc</keyword>
<keyword evidence="2" id="KW-0175">Coiled coil</keyword>
<dbReference type="InterPro" id="IPR013083">
    <property type="entry name" value="Znf_RING/FYVE/PHD"/>
</dbReference>
<comment type="caution">
    <text evidence="5">The sequence shown here is derived from an EMBL/GenBank/DDBJ whole genome shotgun (WGS) entry which is preliminary data.</text>
</comment>
<feature type="compositionally biased region" description="Basic and acidic residues" evidence="3">
    <location>
        <begin position="1"/>
        <end position="14"/>
    </location>
</feature>
<evidence type="ECO:0000256" key="3">
    <source>
        <dbReference type="SAM" id="MobiDB-lite"/>
    </source>
</evidence>
<dbReference type="Gene3D" id="3.30.40.10">
    <property type="entry name" value="Zinc/RING finger domain, C3HC4 (zinc finger)"/>
    <property type="match status" value="1"/>
</dbReference>
<keyword evidence="6" id="KW-1185">Reference proteome</keyword>
<proteinExistence type="predicted"/>
<evidence type="ECO:0000259" key="4">
    <source>
        <dbReference type="PROSITE" id="PS50089"/>
    </source>
</evidence>
<protein>
    <recommendedName>
        <fullName evidence="4">RING-type domain-containing protein</fullName>
    </recommendedName>
</protein>
<dbReference type="InterPro" id="IPR001841">
    <property type="entry name" value="Znf_RING"/>
</dbReference>
<dbReference type="PROSITE" id="PS50089">
    <property type="entry name" value="ZF_RING_2"/>
    <property type="match status" value="1"/>
</dbReference>
<accession>A0AAU9J9L2</accession>
<dbReference type="Gene3D" id="1.10.287.1490">
    <property type="match status" value="1"/>
</dbReference>
<keyword evidence="1" id="KW-0479">Metal-binding</keyword>
<name>A0AAU9J9L2_9CILI</name>
<sequence length="795" mass="91773">MLRGRSGEKSDSKNRLGNAAQQILTNSTNLRENSSSEGYRRQPDLQLRIEELIYDNQQKDITIAALQRNYEGISRVFKEEKGKAGEWSEKIGNLEKENTALKARIQTFESQKQKIAQELEKTQEELAKVLKFYEESKGFKAENLGLKQLLEKRKKEVDESNYKLEILKNENEVLRKTKAEIEANFKKVKADFDTVNRDKEILADDSRVLKEQVERLSSETFEKENLLQKFRFEITNFNEKEITNSQIIANLRKELSDEKSELLSTRNKMRELYQHFQELKKQHDSKETLLKATFNSEIDLNVKLTSLQETLTEKEIEIEKLKNDRENLTQSLAENNIKINNTERDLEITKNLLNAAISTSEQKEKDLKNEIKKLAEGIEEFKNKSYALEKELNLTRNDKEIRERSLTSDAKKAEQLLKDELIAKSIEISKLTKESTNFKQIIEGLSKENSLLSSSKKALEASILKLQEDLNLIDTQRSQYQNLLSNQSQYTKDIESQLIEKSKQAVELDEKRKLAISLQEELDTIMDLNRKLNTENNQFKLEIDLTQKEMQKQNSRVENLCSEVETLQQEIKNYKKQVSGLEVSNFNLQELVSKAEKSLAINDKSMSQIQILQSQLLSITSEKDSINKAKSLLETELLQRVSEISRLKKQISEEQNNAKSTGESNIALLQRIEQLRSELEKYRPSELDTQRAIKSLQERERQLGKGLERMEHALHSMETNLSCHSCFNLLEDALMCLPCGHVSCGKCKPPNEEDCPQCQGIINRTISVPSFSEIAGKLIYEKQALEDMKNLLSVS</sequence>
<feature type="domain" description="RING-type" evidence="4">
    <location>
        <begin position="723"/>
        <end position="759"/>
    </location>
</feature>
<gene>
    <name evidence="5" type="ORF">BSTOLATCC_MIC31518</name>
</gene>
<reference evidence="5" key="1">
    <citation type="submission" date="2021-09" db="EMBL/GenBank/DDBJ databases">
        <authorList>
            <consortium name="AG Swart"/>
            <person name="Singh M."/>
            <person name="Singh A."/>
            <person name="Seah K."/>
            <person name="Emmerich C."/>
        </authorList>
    </citation>
    <scope>NUCLEOTIDE SEQUENCE</scope>
    <source>
        <strain evidence="5">ATCC30299</strain>
    </source>
</reference>
<dbReference type="SUPFAM" id="SSF57850">
    <property type="entry name" value="RING/U-box"/>
    <property type="match status" value="1"/>
</dbReference>
<feature type="coiled-coil region" evidence="2">
    <location>
        <begin position="515"/>
        <end position="584"/>
    </location>
</feature>
<evidence type="ECO:0000256" key="1">
    <source>
        <dbReference type="PROSITE-ProRule" id="PRU00175"/>
    </source>
</evidence>
<keyword evidence="1" id="KW-0863">Zinc-finger</keyword>
<dbReference type="EMBL" id="CAJZBQ010000032">
    <property type="protein sequence ID" value="CAG9322382.1"/>
    <property type="molecule type" value="Genomic_DNA"/>
</dbReference>
<organism evidence="5 6">
    <name type="scientific">Blepharisma stoltei</name>
    <dbReference type="NCBI Taxonomy" id="1481888"/>
    <lineage>
        <taxon>Eukaryota</taxon>
        <taxon>Sar</taxon>
        <taxon>Alveolata</taxon>
        <taxon>Ciliophora</taxon>
        <taxon>Postciliodesmatophora</taxon>
        <taxon>Heterotrichea</taxon>
        <taxon>Heterotrichida</taxon>
        <taxon>Blepharismidae</taxon>
        <taxon>Blepharisma</taxon>
    </lineage>
</organism>
<evidence type="ECO:0000313" key="5">
    <source>
        <dbReference type="EMBL" id="CAG9322382.1"/>
    </source>
</evidence>
<feature type="region of interest" description="Disordered" evidence="3">
    <location>
        <begin position="1"/>
        <end position="41"/>
    </location>
</feature>
<feature type="coiled-coil region" evidence="2">
    <location>
        <begin position="248"/>
        <end position="398"/>
    </location>
</feature>
<feature type="compositionally biased region" description="Polar residues" evidence="3">
    <location>
        <begin position="19"/>
        <end position="37"/>
    </location>
</feature>
<evidence type="ECO:0000256" key="2">
    <source>
        <dbReference type="SAM" id="Coils"/>
    </source>
</evidence>